<gene>
    <name evidence="10" type="ORF">AAHA92_22258</name>
</gene>
<evidence type="ECO:0000313" key="10">
    <source>
        <dbReference type="EMBL" id="KAL1545545.1"/>
    </source>
</evidence>
<evidence type="ECO:0000256" key="3">
    <source>
        <dbReference type="ARBA" id="ARBA00022622"/>
    </source>
</evidence>
<proteinExistence type="inferred from homology"/>
<comment type="subcellular location">
    <subcellularLocation>
        <location evidence="1">Cell membrane</location>
        <topology evidence="1">Lipid-anchor</topology>
        <topology evidence="1">GPI-anchor</topology>
    </subcellularLocation>
</comment>
<dbReference type="Proteomes" id="UP001567538">
    <property type="component" value="Unassembled WGS sequence"/>
</dbReference>
<dbReference type="PANTHER" id="PTHR31673">
    <property type="entry name" value="PROTEIN COBRA"/>
    <property type="match status" value="1"/>
</dbReference>
<keyword evidence="8" id="KW-1133">Transmembrane helix</keyword>
<keyword evidence="5" id="KW-0325">Glycoprotein</keyword>
<evidence type="ECO:0000256" key="1">
    <source>
        <dbReference type="ARBA" id="ARBA00004609"/>
    </source>
</evidence>
<keyword evidence="8" id="KW-0472">Membrane</keyword>
<keyword evidence="4" id="KW-0732">Signal</keyword>
<dbReference type="PANTHER" id="PTHR31673:SF30">
    <property type="entry name" value="COBRA-LIKE PROTEIN 6"/>
    <property type="match status" value="1"/>
</dbReference>
<dbReference type="Pfam" id="PF04833">
    <property type="entry name" value="COBRA"/>
    <property type="match status" value="1"/>
</dbReference>
<comment type="similarity">
    <text evidence="2 7">Belongs to the COBRA family.</text>
</comment>
<dbReference type="AlphaFoldDB" id="A0ABD1GN44"/>
<sequence length="453" mass="51747">MEVISCWFVRKHRLLYIILVINLFWCARFMSPTYAYDSLDPNGNITIRWDVLQENEDSSKDIRISIVNYQLFRQIEEPGWKLSWRWAGSEVIWNMFGAEATEQGNCSVFKGRVAPHCCEKEPVIIDLLPAAPYSMQVANCCRAGILTSITQHPNKYVSAFLMHVGIADPSDAPPGMPTAFSIGVPGYTCGEAVQVLPTKFTQDQGRRTTQAFATWNVTCSYSQFRASLAPRCCVSLSAFYNETIVKCPMCSCACQDQPKTQCAKAGESPPTMLQLSPNKLLVQCTNHMCPIMVHWHIKQSYTHYWRVKVTVTNLNYIRNYSDWYLVVLHPNFRSVEQVFSFNYKPLNVYENINDSGVFYGIQYYNDRLLQSGKNGNVQTEILMHKDTDFSFKEGWGFPRKISFNGQDCVMPSPNDYPRLPNTAGSFQSQPPASMLLLLFAIHMFLNVDRLYKM</sequence>
<evidence type="ECO:0000256" key="7">
    <source>
        <dbReference type="PIRNR" id="PIRNR038122"/>
    </source>
</evidence>
<dbReference type="EMBL" id="JBEAFC010000008">
    <property type="protein sequence ID" value="KAL1545545.1"/>
    <property type="molecule type" value="Genomic_DNA"/>
</dbReference>
<dbReference type="GO" id="GO:0098552">
    <property type="term" value="C:side of membrane"/>
    <property type="evidence" value="ECO:0007669"/>
    <property type="project" value="UniProtKB-KW"/>
</dbReference>
<evidence type="ECO:0000256" key="4">
    <source>
        <dbReference type="ARBA" id="ARBA00022729"/>
    </source>
</evidence>
<keyword evidence="3" id="KW-0336">GPI-anchor</keyword>
<evidence type="ECO:0000313" key="11">
    <source>
        <dbReference type="Proteomes" id="UP001567538"/>
    </source>
</evidence>
<evidence type="ECO:0000256" key="5">
    <source>
        <dbReference type="ARBA" id="ARBA00023180"/>
    </source>
</evidence>
<feature type="transmembrane region" description="Helical" evidence="8">
    <location>
        <begin position="14"/>
        <end position="31"/>
    </location>
</feature>
<keyword evidence="6" id="KW-0449">Lipoprotein</keyword>
<evidence type="ECO:0000256" key="6">
    <source>
        <dbReference type="ARBA" id="ARBA00023288"/>
    </source>
</evidence>
<dbReference type="PIRSF" id="PIRSF038122">
    <property type="entry name" value="COBRA"/>
    <property type="match status" value="1"/>
</dbReference>
<dbReference type="GO" id="GO:0005886">
    <property type="term" value="C:plasma membrane"/>
    <property type="evidence" value="ECO:0007669"/>
    <property type="project" value="UniProtKB-SubCell"/>
</dbReference>
<keyword evidence="8" id="KW-0812">Transmembrane</keyword>
<dbReference type="InterPro" id="IPR006918">
    <property type="entry name" value="COBRA_pln"/>
</dbReference>
<organism evidence="10 11">
    <name type="scientific">Salvia divinorum</name>
    <name type="common">Maria pastora</name>
    <name type="synonym">Diviner's sage</name>
    <dbReference type="NCBI Taxonomy" id="28513"/>
    <lineage>
        <taxon>Eukaryota</taxon>
        <taxon>Viridiplantae</taxon>
        <taxon>Streptophyta</taxon>
        <taxon>Embryophyta</taxon>
        <taxon>Tracheophyta</taxon>
        <taxon>Spermatophyta</taxon>
        <taxon>Magnoliopsida</taxon>
        <taxon>eudicotyledons</taxon>
        <taxon>Gunneridae</taxon>
        <taxon>Pentapetalae</taxon>
        <taxon>asterids</taxon>
        <taxon>lamiids</taxon>
        <taxon>Lamiales</taxon>
        <taxon>Lamiaceae</taxon>
        <taxon>Nepetoideae</taxon>
        <taxon>Mentheae</taxon>
        <taxon>Salviinae</taxon>
        <taxon>Salvia</taxon>
        <taxon>Salvia subgen. Calosphace</taxon>
    </lineage>
</organism>
<feature type="domain" description="COBRA C-terminal" evidence="9">
    <location>
        <begin position="231"/>
        <end position="415"/>
    </location>
</feature>
<evidence type="ECO:0000256" key="8">
    <source>
        <dbReference type="SAM" id="Phobius"/>
    </source>
</evidence>
<name>A0ABD1GN44_SALDI</name>
<protein>
    <recommendedName>
        <fullName evidence="7">COBRA-like protein</fullName>
    </recommendedName>
</protein>
<accession>A0ABD1GN44</accession>
<dbReference type="InterPro" id="IPR056900">
    <property type="entry name" value="COB_C"/>
</dbReference>
<reference evidence="10 11" key="1">
    <citation type="submission" date="2024-06" db="EMBL/GenBank/DDBJ databases">
        <title>A chromosome level genome sequence of Diviner's sage (Salvia divinorum).</title>
        <authorList>
            <person name="Ford S.A."/>
            <person name="Ro D.-K."/>
            <person name="Ness R.W."/>
            <person name="Phillips M.A."/>
        </authorList>
    </citation>
    <scope>NUCLEOTIDE SEQUENCE [LARGE SCALE GENOMIC DNA]</scope>
    <source>
        <strain evidence="10">SAF-2024a</strain>
        <tissue evidence="10">Leaf</tissue>
    </source>
</reference>
<comment type="caution">
    <text evidence="10">The sequence shown here is derived from an EMBL/GenBank/DDBJ whole genome shotgun (WGS) entry which is preliminary data.</text>
</comment>
<keyword evidence="11" id="KW-1185">Reference proteome</keyword>
<evidence type="ECO:0000259" key="9">
    <source>
        <dbReference type="Pfam" id="PF25079"/>
    </source>
</evidence>
<evidence type="ECO:0000256" key="2">
    <source>
        <dbReference type="ARBA" id="ARBA00005507"/>
    </source>
</evidence>
<dbReference type="Pfam" id="PF25079">
    <property type="entry name" value="COB_C"/>
    <property type="match status" value="1"/>
</dbReference>